<accession>A0A4R0K3Y0</accession>
<evidence type="ECO:0000313" key="1">
    <source>
        <dbReference type="EMBL" id="TCC52566.1"/>
    </source>
</evidence>
<comment type="caution">
    <text evidence="1">The sequence shown here is derived from an EMBL/GenBank/DDBJ whole genome shotgun (WGS) entry which is preliminary data.</text>
</comment>
<dbReference type="PROSITE" id="PS51257">
    <property type="entry name" value="PROKAR_LIPOPROTEIN"/>
    <property type="match status" value="1"/>
</dbReference>
<dbReference type="Proteomes" id="UP000293342">
    <property type="component" value="Unassembled WGS sequence"/>
</dbReference>
<dbReference type="InterPro" id="IPR006311">
    <property type="entry name" value="TAT_signal"/>
</dbReference>
<dbReference type="AlphaFoldDB" id="A0A4R0K3Y0"/>
<organism evidence="1 2">
    <name type="scientific">Kribbella capetownensis</name>
    <dbReference type="NCBI Taxonomy" id="1572659"/>
    <lineage>
        <taxon>Bacteria</taxon>
        <taxon>Bacillati</taxon>
        <taxon>Actinomycetota</taxon>
        <taxon>Actinomycetes</taxon>
        <taxon>Propionibacteriales</taxon>
        <taxon>Kribbellaceae</taxon>
        <taxon>Kribbella</taxon>
    </lineage>
</organism>
<reference evidence="1 2" key="1">
    <citation type="submission" date="2019-02" db="EMBL/GenBank/DDBJ databases">
        <title>Kribbella capetownensis sp. nov. and Kribbella speibonae sp. nov., isolated from soil.</title>
        <authorList>
            <person name="Curtis S.M."/>
            <person name="Norton I."/>
            <person name="Everest G.J."/>
            <person name="Meyers P.R."/>
        </authorList>
    </citation>
    <scope>NUCLEOTIDE SEQUENCE [LARGE SCALE GENOMIC DNA]</scope>
    <source>
        <strain evidence="1 2">YM53</strain>
    </source>
</reference>
<dbReference type="RefSeq" id="WP_131511306.1">
    <property type="nucleotide sequence ID" value="NZ_SJKD01000001.1"/>
</dbReference>
<dbReference type="EMBL" id="SJKD01000001">
    <property type="protein sequence ID" value="TCC52566.1"/>
    <property type="molecule type" value="Genomic_DNA"/>
</dbReference>
<evidence type="ECO:0000313" key="2">
    <source>
        <dbReference type="Proteomes" id="UP000293342"/>
    </source>
</evidence>
<keyword evidence="2" id="KW-1185">Reference proteome</keyword>
<dbReference type="PROSITE" id="PS51318">
    <property type="entry name" value="TAT"/>
    <property type="match status" value="1"/>
</dbReference>
<gene>
    <name evidence="1" type="ORF">E0H75_02040</name>
</gene>
<dbReference type="OrthoDB" id="3809259at2"/>
<proteinExistence type="predicted"/>
<protein>
    <submittedName>
        <fullName evidence="1">Uncharacterized protein</fullName>
    </submittedName>
</protein>
<name>A0A4R0K3Y0_9ACTN</name>
<sequence length="457" mass="49391">MRLSRRAFGTLAGGAVLGLLTACAKTPEEAAADRLEWLRGLDGVEKAEVVAAGNDELIVLTLAKRLPDQAVATLVDEVKRGFDRYDDDYYNSIELAIDDFRARFSPPRRAVRDSDLERVLWLRKDGRATASTYGSSGPIVTAPASAVAAVAVGFDQAAQSDDGRRTHRVESVDRQVVVEWTDSPGLGFRLDRVATQQFADLQAKYPGLTGWIQAPDRLAGIYFAAADIELDALLTGLPKLVTTEQFKKLELGWGPVRAPHTLFTKAFTPQVRALIGPLVKIPGVTRIDLRDDDGVAKPETVTVKDRAGYVATIASLRSVWDSYLSVQLIRRSSRYVGHLGRPVFRGSLFDAGAEYRIHAAVADLAGVTEVQVGPESANLTIARDITDAELATTLKAMAELPVANPIDLAVSDDPETFDITLIGHVTAGKYVAPSPAPAKVDPALITRVTTAWIRAAR</sequence>